<organism evidence="2 3">
    <name type="scientific">Trichostrongylus colubriformis</name>
    <name type="common">Black scour worm</name>
    <dbReference type="NCBI Taxonomy" id="6319"/>
    <lineage>
        <taxon>Eukaryota</taxon>
        <taxon>Metazoa</taxon>
        <taxon>Ecdysozoa</taxon>
        <taxon>Nematoda</taxon>
        <taxon>Chromadorea</taxon>
        <taxon>Rhabditida</taxon>
        <taxon>Rhabditina</taxon>
        <taxon>Rhabditomorpha</taxon>
        <taxon>Strongyloidea</taxon>
        <taxon>Trichostrongylidae</taxon>
        <taxon>Trichostrongylus</taxon>
    </lineage>
</organism>
<proteinExistence type="predicted"/>
<feature type="compositionally biased region" description="Polar residues" evidence="1">
    <location>
        <begin position="1053"/>
        <end position="1063"/>
    </location>
</feature>
<dbReference type="Proteomes" id="UP001331761">
    <property type="component" value="Unassembled WGS sequence"/>
</dbReference>
<feature type="region of interest" description="Disordered" evidence="1">
    <location>
        <begin position="1"/>
        <end position="41"/>
    </location>
</feature>
<evidence type="ECO:0000313" key="2">
    <source>
        <dbReference type="EMBL" id="KAK5964783.1"/>
    </source>
</evidence>
<feature type="region of interest" description="Disordered" evidence="1">
    <location>
        <begin position="1130"/>
        <end position="1171"/>
    </location>
</feature>
<dbReference type="SUPFAM" id="SSF53098">
    <property type="entry name" value="Ribonuclease H-like"/>
    <property type="match status" value="1"/>
</dbReference>
<dbReference type="InterPro" id="IPR012337">
    <property type="entry name" value="RNaseH-like_sf"/>
</dbReference>
<feature type="region of interest" description="Disordered" evidence="1">
    <location>
        <begin position="232"/>
        <end position="253"/>
    </location>
</feature>
<dbReference type="AlphaFoldDB" id="A0AAN8F414"/>
<feature type="compositionally biased region" description="Polar residues" evidence="1">
    <location>
        <begin position="924"/>
        <end position="941"/>
    </location>
</feature>
<feature type="compositionally biased region" description="Basic and acidic residues" evidence="1">
    <location>
        <begin position="1131"/>
        <end position="1142"/>
    </location>
</feature>
<comment type="caution">
    <text evidence="2">The sequence shown here is derived from an EMBL/GenBank/DDBJ whole genome shotgun (WGS) entry which is preliminary data.</text>
</comment>
<sequence length="1245" mass="139782">MPLGGVHKRSDVDNDVQSQPDSTSDSQGGSHNVKPITAAPVPKTYIRMPRKGFPPNPRPENYVRLDQITDELYDKFCKEVLDDALQASTPQERKMLDNMSSSGDFGAAVDFFDEIMGELPVVMVHMRTSKVFLSPSLREKCIQKVIAVKKMEPNPICAALAHIQQLFVGFPPEIRLRHMLVAELERQEPGTLSEDDKRLMALPPSARFSARPPVQLRRCSVQDTPLATQEPVFRRFSSSSRAPKPKERTSMDSKGDIITINATQAPQTQAPSSKSTSKVKPLCLNLMVPLDDVIYDKIAAVLAERCTLDSIEDEPLRLAIENLRDSGEVMVEEWTEEQFFCPPGLRLRVNDDVGRIYLRKSEVSEVWRMCYATLHERPQSDILSAVDSQYVGIATKAHIREVSKYDLLKGARVVFPAPPRSIGRKPMQYVQIDILVMEETVYGERAYSQALFLTDLYSGYTFARALTDSPDLAIVVRHVMDIFGSFGPPEVYRTSTAEYSHIIADVMLDIERLFKVQIKNMAAGGNLTRDLVRALYRRAETELMATSRWVEALPFAVIEQNQHPSKFFDPNRTPFEIMFARHAWRDETCPPWVNPAPADEMEMDQLQLKPEDKGKKVASEPGDDGFGNSHMDPVKDLKMYANSLVKIRKQLKKQPDLDNPQLDSVKDLKMYANSLVLSRKKMKQQVSPVYVPIYNEEGKLVNPGTGYLFHVYDRIYVRNPHYLKFEYRSSKSRTHIARYYRGVIIDIDVDLVDSMYKVLYWEDDPHDVDAMSASEWPAADDTYDCASSWFGPWDITASTAHLAKLRSVPLVCNVHLLAEFCADHMASKRRSIDMRCRCESPSCAGFAHMKCQRKFSTECCLKSPYECAYHKRGDNFQEEEHSILTGDNSSRFMFQHRQSRSAEMCGPSDFPLKTDCHTAEGDSLLSQSFPGQKQGSYSANSTPPPAEKRYTFREQWAISRCKHRRLWDFAYWVDHAALQSPPARSVREWSAIPTSAKRTHSVATASDDGGHVQFVSPDPESLQSATPSPTPSACYEVEISPNETSTTQSVTTAIGSSSVSDASQKGKGSIPRLQNHDREQNANGINWDIPEMSLRPRVVPSRDHPYERTTQVSRSVSPVARSLALSSMANRLEKSAAPERRTYSARTVSSKSPSSEATPTTSTTGSRTTYRLAAIPRSASHVHPFDAEMMAEENAIDLISGTEEGSNETVPHAPMVTSTSVPRRVYVVKAAVPLPSEGGQKETDQ</sequence>
<evidence type="ECO:0000313" key="3">
    <source>
        <dbReference type="Proteomes" id="UP001331761"/>
    </source>
</evidence>
<dbReference type="EMBL" id="WIXE01025352">
    <property type="protein sequence ID" value="KAK5964783.1"/>
    <property type="molecule type" value="Genomic_DNA"/>
</dbReference>
<feature type="region of interest" description="Disordered" evidence="1">
    <location>
        <begin position="1099"/>
        <end position="1118"/>
    </location>
</feature>
<evidence type="ECO:0000256" key="1">
    <source>
        <dbReference type="SAM" id="MobiDB-lite"/>
    </source>
</evidence>
<feature type="compositionally biased region" description="Basic and acidic residues" evidence="1">
    <location>
        <begin position="244"/>
        <end position="253"/>
    </location>
</feature>
<feature type="region of interest" description="Disordered" evidence="1">
    <location>
        <begin position="923"/>
        <end position="946"/>
    </location>
</feature>
<keyword evidence="3" id="KW-1185">Reference proteome</keyword>
<protein>
    <submittedName>
        <fullName evidence="2">Uncharacterized protein</fullName>
    </submittedName>
</protein>
<feature type="compositionally biased region" description="Polar residues" evidence="1">
    <location>
        <begin position="15"/>
        <end position="30"/>
    </location>
</feature>
<accession>A0AAN8F414</accession>
<feature type="region of interest" description="Disordered" evidence="1">
    <location>
        <begin position="611"/>
        <end position="631"/>
    </location>
</feature>
<reference evidence="2 3" key="1">
    <citation type="submission" date="2019-10" db="EMBL/GenBank/DDBJ databases">
        <title>Assembly and Annotation for the nematode Trichostrongylus colubriformis.</title>
        <authorList>
            <person name="Martin J."/>
        </authorList>
    </citation>
    <scope>NUCLEOTIDE SEQUENCE [LARGE SCALE GENOMIC DNA]</scope>
    <source>
        <strain evidence="2">G859</strain>
        <tissue evidence="2">Whole worm</tissue>
    </source>
</reference>
<gene>
    <name evidence="2" type="ORF">GCK32_000461</name>
</gene>
<feature type="compositionally biased region" description="Low complexity" evidence="1">
    <location>
        <begin position="1147"/>
        <end position="1169"/>
    </location>
</feature>
<name>A0AAN8F414_TRICO</name>
<feature type="region of interest" description="Disordered" evidence="1">
    <location>
        <begin position="1053"/>
        <end position="1084"/>
    </location>
</feature>